<keyword evidence="1" id="KW-0689">Ribosomal protein</keyword>
<keyword evidence="1" id="KW-0687">Ribonucleoprotein</keyword>
<dbReference type="STRING" id="635013.TherJR_2689"/>
<dbReference type="eggNOG" id="COG0399">
    <property type="taxonomic scope" value="Bacteria"/>
</dbReference>
<dbReference type="AlphaFoldDB" id="D5XC72"/>
<dbReference type="Gene3D" id="1.20.1440.60">
    <property type="entry name" value="23S rRNA-intervening sequence"/>
    <property type="match status" value="1"/>
</dbReference>
<evidence type="ECO:0000313" key="1">
    <source>
        <dbReference type="EMBL" id="ADG83524.1"/>
    </source>
</evidence>
<dbReference type="InterPro" id="IPR012657">
    <property type="entry name" value="23S_rRNA-intervening_sequence"/>
</dbReference>
<dbReference type="HOGENOM" id="CLU_129874_0_4_9"/>
<protein>
    <submittedName>
        <fullName evidence="1">S23 ribosomal protein</fullName>
    </submittedName>
</protein>
<dbReference type="GO" id="GO:0005840">
    <property type="term" value="C:ribosome"/>
    <property type="evidence" value="ECO:0007669"/>
    <property type="project" value="UniProtKB-KW"/>
</dbReference>
<dbReference type="KEGG" id="tjr:TherJR_2689"/>
<dbReference type="EMBL" id="CP002028">
    <property type="protein sequence ID" value="ADG83524.1"/>
    <property type="molecule type" value="Genomic_DNA"/>
</dbReference>
<keyword evidence="2" id="KW-1185">Reference proteome</keyword>
<dbReference type="SUPFAM" id="SSF158446">
    <property type="entry name" value="IVS-encoded protein-like"/>
    <property type="match status" value="1"/>
</dbReference>
<reference evidence="1 2" key="1">
    <citation type="submission" date="2010-05" db="EMBL/GenBank/DDBJ databases">
        <title>Complete sequence of Thermincola sp. JR.</title>
        <authorList>
            <consortium name="US DOE Joint Genome Institute"/>
            <person name="Lucas S."/>
            <person name="Copeland A."/>
            <person name="Lapidus A."/>
            <person name="Cheng J.-F."/>
            <person name="Bruce D."/>
            <person name="Goodwin L."/>
            <person name="Pitluck S."/>
            <person name="Chertkov O."/>
            <person name="Detter J.C."/>
            <person name="Han C."/>
            <person name="Tapia R."/>
            <person name="Land M."/>
            <person name="Hauser L."/>
            <person name="Kyrpides N."/>
            <person name="Mikhailova N."/>
            <person name="Hazen T.C."/>
            <person name="Woyke T."/>
        </authorList>
    </citation>
    <scope>NUCLEOTIDE SEQUENCE [LARGE SCALE GENOMIC DNA]</scope>
    <source>
        <strain evidence="1 2">JR</strain>
    </source>
</reference>
<proteinExistence type="predicted"/>
<dbReference type="RefSeq" id="WP_013121515.1">
    <property type="nucleotide sequence ID" value="NC_014152.1"/>
</dbReference>
<dbReference type="PANTHER" id="PTHR38471:SF2">
    <property type="entry name" value="FOUR HELIX BUNDLE PROTEIN"/>
    <property type="match status" value="1"/>
</dbReference>
<dbReference type="Proteomes" id="UP000002377">
    <property type="component" value="Chromosome"/>
</dbReference>
<accession>D5XC72</accession>
<dbReference type="InterPro" id="IPR036583">
    <property type="entry name" value="23S_rRNA_IVS_sf"/>
</dbReference>
<sequence>MGSNFRELAVWQKAHQLVLDIYKISAQFPITEQFCMTQQLRRAAYSIPANIAEGCSRGYAAELKRFTGIARGSLGEVEYFLLLGKDLGYLSEEEYLALEAQCDEIGRMLNGLIKSLKGRLTIDSK</sequence>
<dbReference type="OrthoDB" id="160990at2"/>
<organism evidence="1 2">
    <name type="scientific">Thermincola potens (strain JR)</name>
    <dbReference type="NCBI Taxonomy" id="635013"/>
    <lineage>
        <taxon>Bacteria</taxon>
        <taxon>Bacillati</taxon>
        <taxon>Bacillota</taxon>
        <taxon>Clostridia</taxon>
        <taxon>Eubacteriales</taxon>
        <taxon>Thermincolaceae</taxon>
        <taxon>Thermincola</taxon>
    </lineage>
</organism>
<dbReference type="NCBIfam" id="TIGR02436">
    <property type="entry name" value="four helix bundle protein"/>
    <property type="match status" value="1"/>
</dbReference>
<dbReference type="PANTHER" id="PTHR38471">
    <property type="entry name" value="FOUR HELIX BUNDLE PROTEIN"/>
    <property type="match status" value="1"/>
</dbReference>
<dbReference type="CDD" id="cd16377">
    <property type="entry name" value="23S_rRNA_IVP_like"/>
    <property type="match status" value="1"/>
</dbReference>
<evidence type="ECO:0000313" key="2">
    <source>
        <dbReference type="Proteomes" id="UP000002377"/>
    </source>
</evidence>
<name>D5XC72_THEPJ</name>
<gene>
    <name evidence="1" type="ordered locus">TherJR_2689</name>
</gene>
<dbReference type="Pfam" id="PF05635">
    <property type="entry name" value="23S_rRNA_IVP"/>
    <property type="match status" value="1"/>
</dbReference>